<gene>
    <name evidence="2" type="ORF">AMD02_15260</name>
</gene>
<dbReference type="InterPro" id="IPR016195">
    <property type="entry name" value="Pol/histidinol_Pase-like"/>
</dbReference>
<dbReference type="GeneID" id="87596516"/>
<dbReference type="Pfam" id="PF13263">
    <property type="entry name" value="PHP_C"/>
    <property type="match status" value="1"/>
</dbReference>
<evidence type="ECO:0000313" key="2">
    <source>
        <dbReference type="EMBL" id="KOO40044.1"/>
    </source>
</evidence>
<dbReference type="InterPro" id="IPR003141">
    <property type="entry name" value="Pol/His_phosphatase_N"/>
</dbReference>
<evidence type="ECO:0000259" key="1">
    <source>
        <dbReference type="SMART" id="SM00481"/>
    </source>
</evidence>
<dbReference type="SUPFAM" id="SSF89550">
    <property type="entry name" value="PHP domain-like"/>
    <property type="match status" value="1"/>
</dbReference>
<name>A0A0M0KMK3_ALKHA</name>
<dbReference type="Gene3D" id="3.20.20.140">
    <property type="entry name" value="Metal-dependent hydrolases"/>
    <property type="match status" value="1"/>
</dbReference>
<comment type="caution">
    <text evidence="2">The sequence shown here is derived from an EMBL/GenBank/DDBJ whole genome shotgun (WGS) entry which is preliminary data.</text>
</comment>
<dbReference type="InterPro" id="IPR004013">
    <property type="entry name" value="PHP_dom"/>
</dbReference>
<dbReference type="Pfam" id="PF02811">
    <property type="entry name" value="PHP"/>
    <property type="match status" value="1"/>
</dbReference>
<sequence>MRIDFHTHMKLSKKAPFDLAFVKEMASEAKKAGLDAICLTEHFNTLRFDEIYEQFDRHFPYVDHYYDVNGLKVFPGVEVDIQETGHILLVGTRESVLQLHHHLKEHKTADSFISFRQLLNVADLYNMLKIGAHAFRKSTPLHHLSEDLLERLDALDLNGKDLHANGIAETKDAITQLANHLHLPVVAGSDTHHHFQYGCTYNESTMDVQSIADLKRMIRTGAYRLAISPCLHDKVKAASAIKKLLKSQIVV</sequence>
<proteinExistence type="predicted"/>
<accession>A0A0M0KMK3</accession>
<dbReference type="AlphaFoldDB" id="A0A0M0KMK3"/>
<dbReference type="PATRIC" id="fig|136160.3.peg.3533"/>
<reference evidence="2" key="1">
    <citation type="submission" date="2015-08" db="EMBL/GenBank/DDBJ databases">
        <title>Complete DNA Sequence of Pseudomonas syringae pv. actinidiae, the Causal Agent of Kiwifruit Canker Disease.</title>
        <authorList>
            <person name="Rikkerink E.H.A."/>
            <person name="Fineran P.C."/>
        </authorList>
    </citation>
    <scope>NUCLEOTIDE SEQUENCE</scope>
    <source>
        <strain evidence="2">DSM 13666</strain>
    </source>
</reference>
<dbReference type="CDD" id="cd07432">
    <property type="entry name" value="PHP_HisPPase"/>
    <property type="match status" value="1"/>
</dbReference>
<organism evidence="2">
    <name type="scientific">Halalkalibacterium halodurans</name>
    <name type="common">Bacillus halodurans</name>
    <dbReference type="NCBI Taxonomy" id="86665"/>
    <lineage>
        <taxon>Bacteria</taxon>
        <taxon>Bacillati</taxon>
        <taxon>Bacillota</taxon>
        <taxon>Bacilli</taxon>
        <taxon>Bacillales</taxon>
        <taxon>Bacillaceae</taxon>
        <taxon>Halalkalibacterium (ex Joshi et al. 2022)</taxon>
    </lineage>
</organism>
<feature type="domain" description="Polymerase/histidinol phosphatase N-terminal" evidence="1">
    <location>
        <begin position="3"/>
        <end position="83"/>
    </location>
</feature>
<protein>
    <submittedName>
        <fullName evidence="2">Histidinol phosphatase</fullName>
    </submittedName>
</protein>
<dbReference type="EMBL" id="LILD01000001">
    <property type="protein sequence ID" value="KOO40044.1"/>
    <property type="molecule type" value="Genomic_DNA"/>
</dbReference>
<dbReference type="GO" id="GO:0003824">
    <property type="term" value="F:catalytic activity"/>
    <property type="evidence" value="ECO:0007669"/>
    <property type="project" value="InterPro"/>
</dbReference>
<dbReference type="SMART" id="SM00481">
    <property type="entry name" value="POLIIIAc"/>
    <property type="match status" value="1"/>
</dbReference>
<dbReference type="RefSeq" id="WP_053431897.1">
    <property type="nucleotide sequence ID" value="NZ_CP040441.1"/>
</dbReference>